<dbReference type="PANTHER" id="PTHR13234:SF68">
    <property type="entry name" value="GH19763P"/>
    <property type="match status" value="1"/>
</dbReference>
<keyword evidence="2" id="KW-0325">Glycoprotein</keyword>
<dbReference type="InParanoid" id="A0A6J2YJV0"/>
<evidence type="ECO:0000313" key="4">
    <source>
        <dbReference type="Proteomes" id="UP000504635"/>
    </source>
</evidence>
<dbReference type="Pfam" id="PF03227">
    <property type="entry name" value="GILT"/>
    <property type="match status" value="1"/>
</dbReference>
<comment type="similarity">
    <text evidence="1">Belongs to the GILT family.</text>
</comment>
<dbReference type="InterPro" id="IPR004911">
    <property type="entry name" value="Interferon-induced_GILT"/>
</dbReference>
<proteinExistence type="inferred from homology"/>
<dbReference type="GeneID" id="115888112"/>
<dbReference type="GO" id="GO:0016671">
    <property type="term" value="F:oxidoreductase activity, acting on a sulfur group of donors, disulfide as acceptor"/>
    <property type="evidence" value="ECO:0007669"/>
    <property type="project" value="InterPro"/>
</dbReference>
<sequence length="223" mass="25668">MWHILQQIPICFSVLFLCTTLINGQNFVGSTAKLSVKVYFESLCPDSLSFIRNQLYKNWQDIAQYVDLQLIPFGKSASYENGTRFTCQHGTLECKGNRMMSCVLQRTPNQNLQVEYVNCFMNSYRNARIDKDEFGQQCAARIGIDFDDTYKKCYLTRKGTELQLEAERQTIDVKLKFVPTIVYNGVFSQQLQDTSLNNFRNVVCDLIKEAFPEACKHTSVISL</sequence>
<dbReference type="Gene3D" id="3.40.30.10">
    <property type="entry name" value="Glutaredoxin"/>
    <property type="match status" value="1"/>
</dbReference>
<feature type="chain" id="PRO_5026891658" evidence="3">
    <location>
        <begin position="25"/>
        <end position="223"/>
    </location>
</feature>
<dbReference type="Proteomes" id="UP000504635">
    <property type="component" value="Unplaced"/>
</dbReference>
<feature type="signal peptide" evidence="3">
    <location>
        <begin position="1"/>
        <end position="24"/>
    </location>
</feature>
<keyword evidence="3" id="KW-0732">Signal</keyword>
<dbReference type="PANTHER" id="PTHR13234">
    <property type="entry name" value="GAMMA-INTERFERON INDUCIBLE LYSOSOMAL THIOL REDUCTASE GILT"/>
    <property type="match status" value="1"/>
</dbReference>
<organism evidence="4 5">
    <name type="scientific">Sitophilus oryzae</name>
    <name type="common">Rice weevil</name>
    <name type="synonym">Curculio oryzae</name>
    <dbReference type="NCBI Taxonomy" id="7048"/>
    <lineage>
        <taxon>Eukaryota</taxon>
        <taxon>Metazoa</taxon>
        <taxon>Ecdysozoa</taxon>
        <taxon>Arthropoda</taxon>
        <taxon>Hexapoda</taxon>
        <taxon>Insecta</taxon>
        <taxon>Pterygota</taxon>
        <taxon>Neoptera</taxon>
        <taxon>Endopterygota</taxon>
        <taxon>Coleoptera</taxon>
        <taxon>Polyphaga</taxon>
        <taxon>Cucujiformia</taxon>
        <taxon>Curculionidae</taxon>
        <taxon>Dryophthorinae</taxon>
        <taxon>Sitophilus</taxon>
    </lineage>
</organism>
<dbReference type="RefSeq" id="XP_030763556.1">
    <property type="nucleotide sequence ID" value="XM_030907696.1"/>
</dbReference>
<accession>A0A6J2YJV0</accession>
<evidence type="ECO:0000256" key="3">
    <source>
        <dbReference type="SAM" id="SignalP"/>
    </source>
</evidence>
<keyword evidence="4" id="KW-1185">Reference proteome</keyword>
<dbReference type="OrthoDB" id="958254at2759"/>
<evidence type="ECO:0000313" key="5">
    <source>
        <dbReference type="RefSeq" id="XP_030763556.1"/>
    </source>
</evidence>
<name>A0A6J2YJV0_SITOR</name>
<protein>
    <submittedName>
        <fullName evidence="5">GILT-like protein 1 isoform X2</fullName>
    </submittedName>
</protein>
<evidence type="ECO:0000256" key="2">
    <source>
        <dbReference type="ARBA" id="ARBA00023180"/>
    </source>
</evidence>
<reference evidence="5" key="1">
    <citation type="submission" date="2025-08" db="UniProtKB">
        <authorList>
            <consortium name="RefSeq"/>
        </authorList>
    </citation>
    <scope>IDENTIFICATION</scope>
    <source>
        <tissue evidence="5">Gonads</tissue>
    </source>
</reference>
<gene>
    <name evidence="5" type="primary">LOC115888112</name>
</gene>
<dbReference type="AlphaFoldDB" id="A0A6J2YJV0"/>
<evidence type="ECO:0000256" key="1">
    <source>
        <dbReference type="ARBA" id="ARBA00005679"/>
    </source>
</evidence>